<dbReference type="InterPro" id="IPR015424">
    <property type="entry name" value="PyrdxlP-dep_Trfase"/>
</dbReference>
<dbReference type="SUPFAM" id="SSF53383">
    <property type="entry name" value="PLP-dependent transferases"/>
    <property type="match status" value="1"/>
</dbReference>
<feature type="non-terminal residue" evidence="1">
    <location>
        <position position="1"/>
    </location>
</feature>
<evidence type="ECO:0000313" key="1">
    <source>
        <dbReference type="EMBL" id="MFD0853534.1"/>
    </source>
</evidence>
<evidence type="ECO:0000313" key="2">
    <source>
        <dbReference type="Proteomes" id="UP001597083"/>
    </source>
</evidence>
<proteinExistence type="predicted"/>
<comment type="caution">
    <text evidence="1">The sequence shown here is derived from an EMBL/GenBank/DDBJ whole genome shotgun (WGS) entry which is preliminary data.</text>
</comment>
<accession>A0ABW3CIX0</accession>
<name>A0ABW3CIX0_9ACTN</name>
<dbReference type="EMBL" id="JBHTIR010002248">
    <property type="protein sequence ID" value="MFD0853534.1"/>
    <property type="molecule type" value="Genomic_DNA"/>
</dbReference>
<organism evidence="1 2">
    <name type="scientific">Actinomadura adrarensis</name>
    <dbReference type="NCBI Taxonomy" id="1819600"/>
    <lineage>
        <taxon>Bacteria</taxon>
        <taxon>Bacillati</taxon>
        <taxon>Actinomycetota</taxon>
        <taxon>Actinomycetes</taxon>
        <taxon>Streptosporangiales</taxon>
        <taxon>Thermomonosporaceae</taxon>
        <taxon>Actinomadura</taxon>
    </lineage>
</organism>
<dbReference type="InterPro" id="IPR015422">
    <property type="entry name" value="PyrdxlP-dep_Trfase_small"/>
</dbReference>
<keyword evidence="2" id="KW-1185">Reference proteome</keyword>
<protein>
    <submittedName>
        <fullName evidence="1">8-amino-7-oxononanoate synthase</fullName>
    </submittedName>
</protein>
<reference evidence="2" key="1">
    <citation type="journal article" date="2019" name="Int. J. Syst. Evol. Microbiol.">
        <title>The Global Catalogue of Microorganisms (GCM) 10K type strain sequencing project: providing services to taxonomists for standard genome sequencing and annotation.</title>
        <authorList>
            <consortium name="The Broad Institute Genomics Platform"/>
            <consortium name="The Broad Institute Genome Sequencing Center for Infectious Disease"/>
            <person name="Wu L."/>
            <person name="Ma J."/>
        </authorList>
    </citation>
    <scope>NUCLEOTIDE SEQUENCE [LARGE SCALE GENOMIC DNA]</scope>
    <source>
        <strain evidence="2">JCM 31696</strain>
    </source>
</reference>
<dbReference type="Proteomes" id="UP001597083">
    <property type="component" value="Unassembled WGS sequence"/>
</dbReference>
<sequence length="66" mass="6950">VLGEPEAAVQAAETCAAHGIRVGCFRPPSVPKGRACLRLTGRATVTEADFTTLREALRAVAGLYRP</sequence>
<dbReference type="Gene3D" id="3.90.1150.10">
    <property type="entry name" value="Aspartate Aminotransferase, domain 1"/>
    <property type="match status" value="1"/>
</dbReference>
<gene>
    <name evidence="1" type="ORF">ACFQ07_14960</name>
</gene>